<dbReference type="EMBL" id="BSUK01000001">
    <property type="protein sequence ID" value="GMA25970.1"/>
    <property type="molecule type" value="Genomic_DNA"/>
</dbReference>
<gene>
    <name evidence="2" type="ORF">GCM10025864_37290</name>
</gene>
<organism evidence="2 3">
    <name type="scientific">Luteimicrobium album</name>
    <dbReference type="NCBI Taxonomy" id="1054550"/>
    <lineage>
        <taxon>Bacteria</taxon>
        <taxon>Bacillati</taxon>
        <taxon>Actinomycetota</taxon>
        <taxon>Actinomycetes</taxon>
        <taxon>Micrococcales</taxon>
        <taxon>Luteimicrobium</taxon>
    </lineage>
</organism>
<protein>
    <submittedName>
        <fullName evidence="2">Uncharacterized protein</fullName>
    </submittedName>
</protein>
<feature type="region of interest" description="Disordered" evidence="1">
    <location>
        <begin position="1"/>
        <end position="36"/>
    </location>
</feature>
<name>A0ABQ6I645_9MICO</name>
<proteinExistence type="predicted"/>
<dbReference type="Proteomes" id="UP001157091">
    <property type="component" value="Unassembled WGS sequence"/>
</dbReference>
<keyword evidence="3" id="KW-1185">Reference proteome</keyword>
<evidence type="ECO:0000313" key="3">
    <source>
        <dbReference type="Proteomes" id="UP001157091"/>
    </source>
</evidence>
<reference evidence="3" key="1">
    <citation type="journal article" date="2019" name="Int. J. Syst. Evol. Microbiol.">
        <title>The Global Catalogue of Microorganisms (GCM) 10K type strain sequencing project: providing services to taxonomists for standard genome sequencing and annotation.</title>
        <authorList>
            <consortium name="The Broad Institute Genomics Platform"/>
            <consortium name="The Broad Institute Genome Sequencing Center for Infectious Disease"/>
            <person name="Wu L."/>
            <person name="Ma J."/>
        </authorList>
    </citation>
    <scope>NUCLEOTIDE SEQUENCE [LARGE SCALE GENOMIC DNA]</scope>
    <source>
        <strain evidence="3">NBRC 106348</strain>
    </source>
</reference>
<comment type="caution">
    <text evidence="2">The sequence shown here is derived from an EMBL/GenBank/DDBJ whole genome shotgun (WGS) entry which is preliminary data.</text>
</comment>
<accession>A0ABQ6I645</accession>
<sequence>MYEGSRICRVGTGGDPADVGARRRPVRQQADRLTSRLGADEEDAVAPGASGIQVSVREILRRIPTRVVIVVIR</sequence>
<evidence type="ECO:0000256" key="1">
    <source>
        <dbReference type="SAM" id="MobiDB-lite"/>
    </source>
</evidence>
<evidence type="ECO:0000313" key="2">
    <source>
        <dbReference type="EMBL" id="GMA25970.1"/>
    </source>
</evidence>